<gene>
    <name evidence="1" type="ORF">LCPAC403_00060</name>
</gene>
<organism evidence="1">
    <name type="scientific">Pithovirus LCPAC403</name>
    <dbReference type="NCBI Taxonomy" id="2506596"/>
    <lineage>
        <taxon>Viruses</taxon>
        <taxon>Pithoviruses</taxon>
    </lineage>
</organism>
<protein>
    <recommendedName>
        <fullName evidence="2">F-box-like family protein</fullName>
    </recommendedName>
</protein>
<proteinExistence type="predicted"/>
<name>A0A481ZC05_9VIRU</name>
<dbReference type="SUPFAM" id="SSF81383">
    <property type="entry name" value="F-box domain"/>
    <property type="match status" value="1"/>
</dbReference>
<evidence type="ECO:0000313" key="1">
    <source>
        <dbReference type="EMBL" id="QBK92872.1"/>
    </source>
</evidence>
<accession>A0A481ZC05</accession>
<sequence length="262" mass="30342">MSSVEEILKRVRLKKEISSTEIEEILLDINTNEISILCRTDKRFNTVCKRESFWRNRVTSHYGVDNPILGKTWKDTARIFFQADMINLGKEWVNGMTYKELIEESYYRGSESLLYLHHLKDKMIDEVLESKNNSTTVFYFETDHVFNIMADNLVERNITTLSDDELVEKIKPILTKELGVIAAAVAIRYFSYPELPGVPGQGEIIGKWLTEVNYTGNERKNTDEMSVNIDEMFEYISYVMSYSSLGDENLMDYITPDTGGEM</sequence>
<reference evidence="1" key="1">
    <citation type="journal article" date="2019" name="MBio">
        <title>Virus Genomes from Deep Sea Sediments Expand the Ocean Megavirome and Support Independent Origins of Viral Gigantism.</title>
        <authorList>
            <person name="Backstrom D."/>
            <person name="Yutin N."/>
            <person name="Jorgensen S.L."/>
            <person name="Dharamshi J."/>
            <person name="Homa F."/>
            <person name="Zaremba-Niedwiedzka K."/>
            <person name="Spang A."/>
            <person name="Wolf Y.I."/>
            <person name="Koonin E.V."/>
            <person name="Ettema T.J."/>
        </authorList>
    </citation>
    <scope>NUCLEOTIDE SEQUENCE</scope>
</reference>
<dbReference type="EMBL" id="MK500588">
    <property type="protein sequence ID" value="QBK92872.1"/>
    <property type="molecule type" value="Genomic_DNA"/>
</dbReference>
<dbReference type="InterPro" id="IPR036047">
    <property type="entry name" value="F-box-like_dom_sf"/>
</dbReference>
<evidence type="ECO:0008006" key="2">
    <source>
        <dbReference type="Google" id="ProtNLM"/>
    </source>
</evidence>